<evidence type="ECO:0000313" key="2">
    <source>
        <dbReference type="EMBL" id="GAA5148581.1"/>
    </source>
</evidence>
<dbReference type="SUPFAM" id="SSF49313">
    <property type="entry name" value="Cadherin-like"/>
    <property type="match status" value="1"/>
</dbReference>
<evidence type="ECO:0000313" key="3">
    <source>
        <dbReference type="Proteomes" id="UP001500221"/>
    </source>
</evidence>
<reference evidence="3" key="1">
    <citation type="journal article" date="2019" name="Int. J. Syst. Evol. Microbiol.">
        <title>The Global Catalogue of Microorganisms (GCM) 10K type strain sequencing project: providing services to taxonomists for standard genome sequencing and annotation.</title>
        <authorList>
            <consortium name="The Broad Institute Genomics Platform"/>
            <consortium name="The Broad Institute Genome Sequencing Center for Infectious Disease"/>
            <person name="Wu L."/>
            <person name="Ma J."/>
        </authorList>
    </citation>
    <scope>NUCLEOTIDE SEQUENCE [LARGE SCALE GENOMIC DNA]</scope>
    <source>
        <strain evidence="3">JCM 18459</strain>
    </source>
</reference>
<protein>
    <recommendedName>
        <fullName evidence="4">Ig-like domain repeat protein</fullName>
    </recommendedName>
</protein>
<sequence>MTALRRLLVLTVGAAASLALVPAGAAHADDASLVVTVQDVDRAFPAEATDPLDPAVTITAESDSVPPEDIDADVVDLPPGLALEQTGPAAWVVTGTPTQVGGTTARVDVSDGVAATQQVTFEAQVVADSATVTNTTPPTATAAPGEPITLTATVVDEDGTGTPSGQVVLTDGADELCRGTVDDGTASCTVDAAFPAQATSRTYQVVATLDSDQYAGSDGPDALTVTRPEPASLTVGGTAPGATVTVATTDPIDPEPTLTATSNTVPDAELTASAVGLPAGLSLVRPDPAAAAWVVRGTATGAPGSFPATLTVSDGPGGADDVEVTTTVVVTKDDATVTFTGGSPTTVAPGEAVTLTATVADPDGSGTPTGAVVFTSGGTELCTDESVVAGAASCTFPASFAAGTGTRTYQVVTTLESERYTGADGPDPLTLDLTPTLTVTGPTGPVAATASEPIADGVTVTADSNVRDDADLTATATGLPDGLSLVRPDTDEAAWTVTGRVTAAAGSYPVVVTVSDGAGGAADAVAAFTITVAKDAATLVYDGRRTFKAARTGDDVVEVTFAVVAADLDAHPLPVTGRVLVTDGVGGESLCGGAGDEDGVAISDGRVTCTFGADLVTASRTYDLVATLDSPQYTGEVTTEVVVSTDPVLEVATTATDPVTVVATDPVVDGPTITAGSNVVGGEAITATVAGLPAGLALTKTVDGDGNAVLTLTGTPDADAGTYAATVTVSDGPGNAADEVVTLTVVVERDDATLAYTGPTTQDVDRSGQAVTVSATVVDADGSAPVTGSVAFADGATTLCTAPVVDGAATCSFAATFTGRSRTYAVTATLAGPRFAGATAQPTGLVVGDVAAPARPTITAGPRAGSIVLADQLTFRYSAEAGARVQCRLTGAWAACPAGGVTYDRPAAGTHDFRVRAIDSAGNVSPVLARRVVVPVDDRAMTSSGPWQKRTTPSAYRGTYAAVVKRGASLTYRLDRATSVSLVVTKSPGYGGVDVFLGNRRLRTVNSTAAPTTRFRQLVKVADFSTPTSGTLRVVTHGASQVVVEGLAVTRATVG</sequence>
<evidence type="ECO:0008006" key="4">
    <source>
        <dbReference type="Google" id="ProtNLM"/>
    </source>
</evidence>
<name>A0ABP9PT29_9ACTN</name>
<dbReference type="EMBL" id="BAABKG010000003">
    <property type="protein sequence ID" value="GAA5148581.1"/>
    <property type="molecule type" value="Genomic_DNA"/>
</dbReference>
<dbReference type="Pfam" id="PF05345">
    <property type="entry name" value="He_PIG"/>
    <property type="match status" value="2"/>
</dbReference>
<accession>A0ABP9PT29</accession>
<feature type="chain" id="PRO_5045990062" description="Ig-like domain repeat protein" evidence="1">
    <location>
        <begin position="29"/>
        <end position="1055"/>
    </location>
</feature>
<gene>
    <name evidence="2" type="ORF">GCM10023340_22600</name>
</gene>
<feature type="signal peptide" evidence="1">
    <location>
        <begin position="1"/>
        <end position="28"/>
    </location>
</feature>
<organism evidence="2 3">
    <name type="scientific">Nocardioides marinquilinus</name>
    <dbReference type="NCBI Taxonomy" id="1210400"/>
    <lineage>
        <taxon>Bacteria</taxon>
        <taxon>Bacillati</taxon>
        <taxon>Actinomycetota</taxon>
        <taxon>Actinomycetes</taxon>
        <taxon>Propionibacteriales</taxon>
        <taxon>Nocardioidaceae</taxon>
        <taxon>Nocardioides</taxon>
    </lineage>
</organism>
<dbReference type="Proteomes" id="UP001500221">
    <property type="component" value="Unassembled WGS sequence"/>
</dbReference>
<comment type="caution">
    <text evidence="2">The sequence shown here is derived from an EMBL/GenBank/DDBJ whole genome shotgun (WGS) entry which is preliminary data.</text>
</comment>
<proteinExistence type="predicted"/>
<evidence type="ECO:0000256" key="1">
    <source>
        <dbReference type="SAM" id="SignalP"/>
    </source>
</evidence>
<keyword evidence="1" id="KW-0732">Signal</keyword>
<dbReference type="InterPro" id="IPR015919">
    <property type="entry name" value="Cadherin-like_sf"/>
</dbReference>
<dbReference type="Gene3D" id="2.60.40.10">
    <property type="entry name" value="Immunoglobulins"/>
    <property type="match status" value="5"/>
</dbReference>
<keyword evidence="3" id="KW-1185">Reference proteome</keyword>
<dbReference type="InterPro" id="IPR013783">
    <property type="entry name" value="Ig-like_fold"/>
</dbReference>